<proteinExistence type="predicted"/>
<organism evidence="4 5">
    <name type="scientific">Rufibacter roseus</name>
    <dbReference type="NCBI Taxonomy" id="1567108"/>
    <lineage>
        <taxon>Bacteria</taxon>
        <taxon>Pseudomonadati</taxon>
        <taxon>Bacteroidota</taxon>
        <taxon>Cytophagia</taxon>
        <taxon>Cytophagales</taxon>
        <taxon>Hymenobacteraceae</taxon>
        <taxon>Rufibacter</taxon>
    </lineage>
</organism>
<evidence type="ECO:0000256" key="1">
    <source>
        <dbReference type="ARBA" id="ARBA00022747"/>
    </source>
</evidence>
<dbReference type="InterPro" id="IPR044946">
    <property type="entry name" value="Restrct_endonuc_typeI_TRD_sf"/>
</dbReference>
<reference evidence="5" key="1">
    <citation type="journal article" date="2019" name="Int. J. Syst. Evol. Microbiol.">
        <title>The Global Catalogue of Microorganisms (GCM) 10K type strain sequencing project: providing services to taxonomists for standard genome sequencing and annotation.</title>
        <authorList>
            <consortium name="The Broad Institute Genomics Platform"/>
            <consortium name="The Broad Institute Genome Sequencing Center for Infectious Disease"/>
            <person name="Wu L."/>
            <person name="Ma J."/>
        </authorList>
    </citation>
    <scope>NUCLEOTIDE SEQUENCE [LARGE SCALE GENOMIC DNA]</scope>
    <source>
        <strain evidence="5">CGMCC 4.7393</strain>
    </source>
</reference>
<dbReference type="PANTHER" id="PTHR30408">
    <property type="entry name" value="TYPE-1 RESTRICTION ENZYME ECOKI SPECIFICITY PROTEIN"/>
    <property type="match status" value="1"/>
</dbReference>
<accession>A0ABW2DIK8</accession>
<gene>
    <name evidence="4" type="ORF">ACFQHR_08845</name>
</gene>
<keyword evidence="5" id="KW-1185">Reference proteome</keyword>
<dbReference type="Proteomes" id="UP001596405">
    <property type="component" value="Unassembled WGS sequence"/>
</dbReference>
<dbReference type="PANTHER" id="PTHR30408:SF12">
    <property type="entry name" value="TYPE I RESTRICTION ENZYME MJAVIII SPECIFICITY SUBUNIT"/>
    <property type="match status" value="1"/>
</dbReference>
<evidence type="ECO:0000313" key="4">
    <source>
        <dbReference type="EMBL" id="MFC6997732.1"/>
    </source>
</evidence>
<keyword evidence="3" id="KW-0175">Coiled coil</keyword>
<evidence type="ECO:0000256" key="2">
    <source>
        <dbReference type="ARBA" id="ARBA00023125"/>
    </source>
</evidence>
<sequence length="461" mass="53381">MASITQVRLTDTISENRWAAEYFDPKYAFQPNEKYKWIRLGKTFTKCQYGISISMNEKLKGFPIFRMNEINNCVLEKAKKYANIPKAIFEKYKLLPNDVLFNRTNSIDFVGRTGIFKEGEESTFASYLVRVNTNEDLVLPEFLTMYLNTEFGKGQIRRRAMPSINQANVSAAELRRIFIPLVDLVEQNSLKKIFNRSYNLKKESQALYQKATQLLEQELGLDKITFEKPKRYSARFSEVVNSNRADGEFYNPELKNYYKYITETQGRILKPLTYFTKVIKFSNPDYASEGVPIITQKHLTKISPEGYNSFPIASEEWVSKNSAALLRENDLLFYSVGAYLGKTNIWFSDDRAVHASFITMLRCDNKFDAGYLMVLLNSKYGILQSKVYQSGSSQPYIYPKDIRQFLIPDINEDLKKQLYELIRSSYDSKIESQRLLEKAKARVEQLIEEGSQTKVQSSTTA</sequence>
<dbReference type="CDD" id="cd17524">
    <property type="entry name" value="RMtype1_S_EcoUTORF5051P-TRD2-CR2_like"/>
    <property type="match status" value="1"/>
</dbReference>
<evidence type="ECO:0000256" key="3">
    <source>
        <dbReference type="SAM" id="Coils"/>
    </source>
</evidence>
<name>A0ABW2DIK8_9BACT</name>
<protein>
    <recommendedName>
        <fullName evidence="6">Restriction endonuclease subunit S</fullName>
    </recommendedName>
</protein>
<dbReference type="EMBL" id="JBHSYQ010000003">
    <property type="protein sequence ID" value="MFC6997732.1"/>
    <property type="molecule type" value="Genomic_DNA"/>
</dbReference>
<evidence type="ECO:0008006" key="6">
    <source>
        <dbReference type="Google" id="ProtNLM"/>
    </source>
</evidence>
<comment type="caution">
    <text evidence="4">The sequence shown here is derived from an EMBL/GenBank/DDBJ whole genome shotgun (WGS) entry which is preliminary data.</text>
</comment>
<feature type="coiled-coil region" evidence="3">
    <location>
        <begin position="429"/>
        <end position="456"/>
    </location>
</feature>
<dbReference type="SUPFAM" id="SSF116734">
    <property type="entry name" value="DNA methylase specificity domain"/>
    <property type="match status" value="2"/>
</dbReference>
<dbReference type="RefSeq" id="WP_153042103.1">
    <property type="nucleotide sequence ID" value="NZ_LRML01000004.1"/>
</dbReference>
<dbReference type="InterPro" id="IPR052021">
    <property type="entry name" value="Type-I_RS_S_subunit"/>
</dbReference>
<keyword evidence="2" id="KW-0238">DNA-binding</keyword>
<evidence type="ECO:0000313" key="5">
    <source>
        <dbReference type="Proteomes" id="UP001596405"/>
    </source>
</evidence>
<keyword evidence="1" id="KW-0680">Restriction system</keyword>
<dbReference type="Gene3D" id="3.90.220.20">
    <property type="entry name" value="DNA methylase specificity domains"/>
    <property type="match status" value="2"/>
</dbReference>